<keyword evidence="2" id="KW-1185">Reference proteome</keyword>
<evidence type="ECO:0000313" key="2">
    <source>
        <dbReference type="Proteomes" id="UP000462066"/>
    </source>
</evidence>
<sequence length="368" mass="40056">MPWLKRLQRRFLPRRMLLGTESNHALEGGGGDALVCLVARGLCLFVRVDASKAPDKERRNLAALAVRRAAPFPDPEFGVAWEADGQGAAWYWSRSRVQGLLAERGVHARRTEFVPEALYAGATGTGDDGIELLELHDGVEARVWRNARLVADRWWPAAPSAAEWQAFLRSAGLPGEASAGAPQALPAALARQPWSRRGRPRMALSGLSGLERHLPRAALGLGLVVVLVASVQLGSILRSRIDIWRAQQAAEALDEPLKRILAARESSDRDMASIAQVLALHNGRSSVVLLAEAARLLPGRDWQIRQWNQPTPERIEVTLAMPDADPQKLVATWEESPMFADVTTDLLTRSGEVVIRASVLPATGPAAP</sequence>
<comment type="caution">
    <text evidence="1">The sequence shown here is derived from an EMBL/GenBank/DDBJ whole genome shotgun (WGS) entry which is preliminary data.</text>
</comment>
<protein>
    <submittedName>
        <fullName evidence="1">Uncharacterized protein</fullName>
    </submittedName>
</protein>
<dbReference type="AlphaFoldDB" id="A0A7V8K7I7"/>
<reference evidence="1 2" key="1">
    <citation type="submission" date="2017-10" db="EMBL/GenBank/DDBJ databases">
        <title>Whole genome sequencing of Pseudoxanthomonas broegbernensis DSM 12573(T).</title>
        <authorList>
            <person name="Kumar S."/>
            <person name="Bansal K."/>
            <person name="Kaur A."/>
            <person name="Patil P."/>
            <person name="Sharma S."/>
            <person name="Patil P.B."/>
        </authorList>
    </citation>
    <scope>NUCLEOTIDE SEQUENCE [LARGE SCALE GENOMIC DNA]</scope>
    <source>
        <strain evidence="1 2">DSM 12573</strain>
    </source>
</reference>
<accession>A0A7V8K7I7</accession>
<organism evidence="1 2">
    <name type="scientific">Pseudoxanthomonas broegbernensis</name>
    <dbReference type="NCBI Taxonomy" id="83619"/>
    <lineage>
        <taxon>Bacteria</taxon>
        <taxon>Pseudomonadati</taxon>
        <taxon>Pseudomonadota</taxon>
        <taxon>Gammaproteobacteria</taxon>
        <taxon>Lysobacterales</taxon>
        <taxon>Lysobacteraceae</taxon>
        <taxon>Pseudoxanthomonas</taxon>
    </lineage>
</organism>
<gene>
    <name evidence="1" type="ORF">B1992_06870</name>
</gene>
<evidence type="ECO:0000313" key="1">
    <source>
        <dbReference type="EMBL" id="KAF1686626.1"/>
    </source>
</evidence>
<name>A0A7V8K7I7_9GAMM</name>
<proteinExistence type="predicted"/>
<dbReference type="EMBL" id="MWIP01000005">
    <property type="protein sequence ID" value="KAF1686626.1"/>
    <property type="molecule type" value="Genomic_DNA"/>
</dbReference>
<dbReference type="Proteomes" id="UP000462066">
    <property type="component" value="Unassembled WGS sequence"/>
</dbReference>